<organism evidence="3 4">
    <name type="scientific">Fluviispira sanaruensis</name>
    <dbReference type="NCBI Taxonomy" id="2493639"/>
    <lineage>
        <taxon>Bacteria</taxon>
        <taxon>Pseudomonadati</taxon>
        <taxon>Bdellovibrionota</taxon>
        <taxon>Oligoflexia</taxon>
        <taxon>Silvanigrellales</taxon>
        <taxon>Silvanigrellaceae</taxon>
        <taxon>Fluviispira</taxon>
    </lineage>
</organism>
<dbReference type="Gene3D" id="3.30.460.10">
    <property type="entry name" value="Beta Polymerase, domain 2"/>
    <property type="match status" value="1"/>
</dbReference>
<gene>
    <name evidence="2" type="primary">rsfS</name>
    <name evidence="3" type="ORF">JCM31447_04010</name>
</gene>
<name>A0A4P2VKW7_FLUSA</name>
<reference evidence="3 4" key="1">
    <citation type="submission" date="2018-12" db="EMBL/GenBank/DDBJ databases">
        <title>Rubrispira sanarue gen. nov., sp., nov., a member of the order Silvanigrellales, isolated from a brackish lake in Hamamatsu Japan.</title>
        <authorList>
            <person name="Maejima Y."/>
            <person name="Iino T."/>
            <person name="Muraguchi Y."/>
            <person name="Fukuda K."/>
            <person name="Nojiri H."/>
            <person name="Ohkuma M."/>
            <person name="Moriuchi R."/>
            <person name="Dohra H."/>
            <person name="Kimbara K."/>
            <person name="Shintani M."/>
        </authorList>
    </citation>
    <scope>NUCLEOTIDE SEQUENCE [LARGE SCALE GENOMIC DNA]</scope>
    <source>
        <strain evidence="3 4">RF1110005</strain>
    </source>
</reference>
<keyword evidence="4" id="KW-1185">Reference proteome</keyword>
<dbReference type="GO" id="GO:0042256">
    <property type="term" value="P:cytosolic ribosome assembly"/>
    <property type="evidence" value="ECO:0007669"/>
    <property type="project" value="UniProtKB-UniRule"/>
</dbReference>
<protein>
    <recommendedName>
        <fullName evidence="2">Ribosomal silencing factor RsfS</fullName>
    </recommendedName>
</protein>
<dbReference type="SUPFAM" id="SSF81301">
    <property type="entry name" value="Nucleotidyltransferase"/>
    <property type="match status" value="1"/>
</dbReference>
<comment type="subcellular location">
    <subcellularLocation>
        <location evidence="2">Cytoplasm</location>
    </subcellularLocation>
</comment>
<dbReference type="GO" id="GO:0090071">
    <property type="term" value="P:negative regulation of ribosome biogenesis"/>
    <property type="evidence" value="ECO:0007669"/>
    <property type="project" value="UniProtKB-UniRule"/>
</dbReference>
<dbReference type="Proteomes" id="UP000291236">
    <property type="component" value="Chromosome"/>
</dbReference>
<dbReference type="GO" id="GO:0017148">
    <property type="term" value="P:negative regulation of translation"/>
    <property type="evidence" value="ECO:0007669"/>
    <property type="project" value="UniProtKB-UniRule"/>
</dbReference>
<dbReference type="Pfam" id="PF02410">
    <property type="entry name" value="RsfS"/>
    <property type="match status" value="1"/>
</dbReference>
<dbReference type="GO" id="GO:0043023">
    <property type="term" value="F:ribosomal large subunit binding"/>
    <property type="evidence" value="ECO:0007669"/>
    <property type="project" value="TreeGrafter"/>
</dbReference>
<evidence type="ECO:0000256" key="2">
    <source>
        <dbReference type="HAMAP-Rule" id="MF_01477"/>
    </source>
</evidence>
<evidence type="ECO:0000256" key="1">
    <source>
        <dbReference type="ARBA" id="ARBA00010574"/>
    </source>
</evidence>
<dbReference type="RefSeq" id="WP_130606005.1">
    <property type="nucleotide sequence ID" value="NZ_AP019368.1"/>
</dbReference>
<dbReference type="AlphaFoldDB" id="A0A4P2VKW7"/>
<comment type="function">
    <text evidence="2">Functions as a ribosomal silencing factor. Interacts with ribosomal protein uL14 (rplN), blocking formation of intersubunit bridge B8. Prevents association of the 30S and 50S ribosomal subunits and the formation of functional ribosomes, thus repressing translation.</text>
</comment>
<sequence>MSDYSTSMSIGDRVFSHEEIAMLAIAAAEEKKAVRPVIMDLRSQGAFTELFAIVSASNTRQVYAAAESVRHFFKKNFGMSPVTVDGMENSTWVLIDYGFLFVHIFQEPTRELYQLEQLWSKAHMLPVSEEKCQELYQEVLGLTKAMSASEEDVAQEAAL</sequence>
<dbReference type="EMBL" id="AP019368">
    <property type="protein sequence ID" value="BBH51969.1"/>
    <property type="molecule type" value="Genomic_DNA"/>
</dbReference>
<dbReference type="KEGG" id="sbf:JCM31447_04010"/>
<comment type="subunit">
    <text evidence="2">Interacts with ribosomal protein uL14 (rplN).</text>
</comment>
<keyword evidence="2" id="KW-0678">Repressor</keyword>
<dbReference type="InterPro" id="IPR043519">
    <property type="entry name" value="NT_sf"/>
</dbReference>
<comment type="similarity">
    <text evidence="1 2">Belongs to the Iojap/RsfS family.</text>
</comment>
<proteinExistence type="inferred from homology"/>
<keyword evidence="2" id="KW-0963">Cytoplasm</keyword>
<accession>A0A4P2VKW7</accession>
<dbReference type="HAMAP" id="MF_01477">
    <property type="entry name" value="Iojap_RsfS"/>
    <property type="match status" value="1"/>
</dbReference>
<evidence type="ECO:0000313" key="3">
    <source>
        <dbReference type="EMBL" id="BBH51969.1"/>
    </source>
</evidence>
<dbReference type="PANTHER" id="PTHR21043:SF0">
    <property type="entry name" value="MITOCHONDRIAL ASSEMBLY OF RIBOSOMAL LARGE SUBUNIT PROTEIN 1"/>
    <property type="match status" value="1"/>
</dbReference>
<dbReference type="InterPro" id="IPR004394">
    <property type="entry name" value="Iojap/RsfS/C7orf30"/>
</dbReference>
<dbReference type="GO" id="GO:0005737">
    <property type="term" value="C:cytoplasm"/>
    <property type="evidence" value="ECO:0007669"/>
    <property type="project" value="UniProtKB-SubCell"/>
</dbReference>
<dbReference type="PANTHER" id="PTHR21043">
    <property type="entry name" value="IOJAP SUPERFAMILY ORTHOLOG"/>
    <property type="match status" value="1"/>
</dbReference>
<keyword evidence="2" id="KW-0810">Translation regulation</keyword>
<dbReference type="NCBIfam" id="TIGR00090">
    <property type="entry name" value="rsfS_iojap_ybeB"/>
    <property type="match status" value="1"/>
</dbReference>
<dbReference type="OrthoDB" id="9793681at2"/>
<evidence type="ECO:0000313" key="4">
    <source>
        <dbReference type="Proteomes" id="UP000291236"/>
    </source>
</evidence>